<dbReference type="Proteomes" id="UP000825679">
    <property type="component" value="Chromosome"/>
</dbReference>
<evidence type="ECO:0000313" key="2">
    <source>
        <dbReference type="Proteomes" id="UP000825679"/>
    </source>
</evidence>
<sequence length="258" mass="28171">MPVEGEVIMAGDCQYYALKKLTNPAQLMQTAKHNLREYLAELGAGSHIDAGKIQNNLVLAGAATARGVVDMHRETLQAIEISKLRKDAVLAVECVISLPASTAIELEPFFRECLQWLREYYDCPVLSAVVHADEGAPHCHYLIMPLINGKMNGSDLVGNRAKLRQVQTDFHKAIGDKYGLKHNGGLKLSKRLREAAAKRVLQVLCDDPLALSLPNVRLTLCDLIAGNPAPICDALGLELETKQPQSLVALMTRPVSDS</sequence>
<gene>
    <name evidence="1" type="ORF">K4H28_01800</name>
</gene>
<dbReference type="InterPro" id="IPR001668">
    <property type="entry name" value="Mob_Pre"/>
</dbReference>
<reference evidence="1 2" key="1">
    <citation type="submission" date="2021-08" db="EMBL/GenBank/DDBJ databases">
        <title>complete genome sequencing of Deefgea sp. D25.</title>
        <authorList>
            <person name="Bae J.-W."/>
            <person name="Gim D.-H."/>
        </authorList>
    </citation>
    <scope>NUCLEOTIDE SEQUENCE [LARGE SCALE GENOMIC DNA]</scope>
    <source>
        <strain evidence="1 2">D25</strain>
    </source>
</reference>
<dbReference type="RefSeq" id="WP_221006563.1">
    <property type="nucleotide sequence ID" value="NZ_CP081150.1"/>
</dbReference>
<evidence type="ECO:0000313" key="1">
    <source>
        <dbReference type="EMBL" id="QZA78184.1"/>
    </source>
</evidence>
<protein>
    <submittedName>
        <fullName evidence="1">Plasmid recombination protein</fullName>
    </submittedName>
</protein>
<accession>A0ABX8ZBD2</accession>
<organism evidence="1 2">
    <name type="scientific">Deefgea tanakiae</name>
    <dbReference type="NCBI Taxonomy" id="2865840"/>
    <lineage>
        <taxon>Bacteria</taxon>
        <taxon>Pseudomonadati</taxon>
        <taxon>Pseudomonadota</taxon>
        <taxon>Betaproteobacteria</taxon>
        <taxon>Neisseriales</taxon>
        <taxon>Chitinibacteraceae</taxon>
        <taxon>Deefgea</taxon>
    </lineage>
</organism>
<dbReference type="EMBL" id="CP081150">
    <property type="protein sequence ID" value="QZA78184.1"/>
    <property type="molecule type" value="Genomic_DNA"/>
</dbReference>
<dbReference type="Pfam" id="PF01076">
    <property type="entry name" value="Mob_Pre"/>
    <property type="match status" value="1"/>
</dbReference>
<dbReference type="CDD" id="cd17242">
    <property type="entry name" value="MobM_relaxase"/>
    <property type="match status" value="1"/>
</dbReference>
<dbReference type="Gene3D" id="3.30.930.30">
    <property type="match status" value="1"/>
</dbReference>
<name>A0ABX8ZBD2_9NEIS</name>
<proteinExistence type="predicted"/>
<keyword evidence="2" id="KW-1185">Reference proteome</keyword>